<evidence type="ECO:0000313" key="2">
    <source>
        <dbReference type="Proteomes" id="UP001152622"/>
    </source>
</evidence>
<name>A0A9Q1G387_SYNKA</name>
<dbReference type="EMBL" id="JAINUF010000002">
    <property type="protein sequence ID" value="KAJ8374196.1"/>
    <property type="molecule type" value="Genomic_DNA"/>
</dbReference>
<dbReference type="AlphaFoldDB" id="A0A9Q1G387"/>
<dbReference type="Proteomes" id="UP001152622">
    <property type="component" value="Chromosome 2"/>
</dbReference>
<proteinExistence type="predicted"/>
<keyword evidence="2" id="KW-1185">Reference proteome</keyword>
<reference evidence="1" key="1">
    <citation type="journal article" date="2023" name="Science">
        <title>Genome structures resolve the early diversification of teleost fishes.</title>
        <authorList>
            <person name="Parey E."/>
            <person name="Louis A."/>
            <person name="Montfort J."/>
            <person name="Bouchez O."/>
            <person name="Roques C."/>
            <person name="Iampietro C."/>
            <person name="Lluch J."/>
            <person name="Castinel A."/>
            <person name="Donnadieu C."/>
            <person name="Desvignes T."/>
            <person name="Floi Bucao C."/>
            <person name="Jouanno E."/>
            <person name="Wen M."/>
            <person name="Mejri S."/>
            <person name="Dirks R."/>
            <person name="Jansen H."/>
            <person name="Henkel C."/>
            <person name="Chen W.J."/>
            <person name="Zahm M."/>
            <person name="Cabau C."/>
            <person name="Klopp C."/>
            <person name="Thompson A.W."/>
            <person name="Robinson-Rechavi M."/>
            <person name="Braasch I."/>
            <person name="Lecointre G."/>
            <person name="Bobe J."/>
            <person name="Postlethwait J.H."/>
            <person name="Berthelot C."/>
            <person name="Roest Crollius H."/>
            <person name="Guiguen Y."/>
        </authorList>
    </citation>
    <scope>NUCLEOTIDE SEQUENCE</scope>
    <source>
        <strain evidence="1">WJC10195</strain>
    </source>
</reference>
<protein>
    <submittedName>
        <fullName evidence="1">Uncharacterized protein</fullName>
    </submittedName>
</protein>
<sequence>MLSRSPHLNPGFHFRGWRDGEGAVKCTGWALMLVATVTGARPRGGFLSPTSKAAGCSRCDTSSGKRVLNSVRRKTGDRVRGREERVCGFVARRAPLPEPPAPPRFATVGAAPAPPVRFHL</sequence>
<comment type="caution">
    <text evidence="1">The sequence shown here is derived from an EMBL/GenBank/DDBJ whole genome shotgun (WGS) entry which is preliminary data.</text>
</comment>
<evidence type="ECO:0000313" key="1">
    <source>
        <dbReference type="EMBL" id="KAJ8374196.1"/>
    </source>
</evidence>
<gene>
    <name evidence="1" type="ORF">SKAU_G00047760</name>
</gene>
<organism evidence="1 2">
    <name type="scientific">Synaphobranchus kaupii</name>
    <name type="common">Kaup's arrowtooth eel</name>
    <dbReference type="NCBI Taxonomy" id="118154"/>
    <lineage>
        <taxon>Eukaryota</taxon>
        <taxon>Metazoa</taxon>
        <taxon>Chordata</taxon>
        <taxon>Craniata</taxon>
        <taxon>Vertebrata</taxon>
        <taxon>Euteleostomi</taxon>
        <taxon>Actinopterygii</taxon>
        <taxon>Neopterygii</taxon>
        <taxon>Teleostei</taxon>
        <taxon>Anguilliformes</taxon>
        <taxon>Synaphobranchidae</taxon>
        <taxon>Synaphobranchus</taxon>
    </lineage>
</organism>
<accession>A0A9Q1G387</accession>